<dbReference type="InterPro" id="IPR029058">
    <property type="entry name" value="AB_hydrolase_fold"/>
</dbReference>
<dbReference type="RefSeq" id="XP_040726280.1">
    <property type="nucleotide sequence ID" value="XM_040867091.1"/>
</dbReference>
<dbReference type="Gene3D" id="3.40.50.1820">
    <property type="entry name" value="alpha/beta hydrolase"/>
    <property type="match status" value="1"/>
</dbReference>
<sequence length="448" mass="50749">VLIRSSIFALRAVTPLAFLYCATALYALFAPQAIARHALAALPLWSLAALTIFCVNEVWFFFYARRKVGRHQALATAAAKLSPAQRKVEFKRAIESVHDPRVFLEGWFKGARLEDIGYDNVLQWILWAFFDAPAEPESLYALPEDIIAEAKSYTDAWESRFNVTFQPGFNHKIQSIRLSLDPVLTTHRPACVYLGVGVLYDHLAYSRYRSLGFKHYIPSAESGHRVSYPYIGLPSSPSNSTLTYWYKPCAPLAPGEKEGLPIVFVHGIGAGLKVYRTMITDMCARYPRSAIYLLEIPCVAMKLVEKLPVRAELVRDVVAMLKNHGGHTEALFAGHSLGTVVVSWILHLAPQVCRKVMLIDPVVWLLHYPDVAYNFLHRPPSNANQWLYNFFVCSEPGIARFLGRGFVWHENVLWFEDVPAHCEMRVYLAENDMIVNIPKVFEYLTGQD</sequence>
<dbReference type="AlphaFoldDB" id="A0A1Y2FJV9"/>
<evidence type="ECO:0000313" key="2">
    <source>
        <dbReference type="EMBL" id="ORY84262.1"/>
    </source>
</evidence>
<feature type="non-terminal residue" evidence="2">
    <location>
        <position position="1"/>
    </location>
</feature>
<dbReference type="GeneID" id="63783690"/>
<dbReference type="EMBL" id="MCFI01000006">
    <property type="protein sequence ID" value="ORY84262.1"/>
    <property type="molecule type" value="Genomic_DNA"/>
</dbReference>
<feature type="transmembrane region" description="Helical" evidence="1">
    <location>
        <begin position="12"/>
        <end position="30"/>
    </location>
</feature>
<dbReference type="PANTHER" id="PTHR37471:SF1">
    <property type="entry name" value="AB HYDROLASE-1 DOMAIN-CONTAINING PROTEIN"/>
    <property type="match status" value="1"/>
</dbReference>
<gene>
    <name evidence="2" type="ORF">BCR37DRAFT_333211</name>
</gene>
<protein>
    <submittedName>
        <fullName evidence="2">Uncharacterized protein</fullName>
    </submittedName>
</protein>
<organism evidence="2 3">
    <name type="scientific">Protomyces lactucae-debilis</name>
    <dbReference type="NCBI Taxonomy" id="2754530"/>
    <lineage>
        <taxon>Eukaryota</taxon>
        <taxon>Fungi</taxon>
        <taxon>Dikarya</taxon>
        <taxon>Ascomycota</taxon>
        <taxon>Taphrinomycotina</taxon>
        <taxon>Taphrinomycetes</taxon>
        <taxon>Taphrinales</taxon>
        <taxon>Protomycetaceae</taxon>
        <taxon>Protomyces</taxon>
    </lineage>
</organism>
<proteinExistence type="predicted"/>
<comment type="caution">
    <text evidence="2">The sequence shown here is derived from an EMBL/GenBank/DDBJ whole genome shotgun (WGS) entry which is preliminary data.</text>
</comment>
<evidence type="ECO:0000313" key="3">
    <source>
        <dbReference type="Proteomes" id="UP000193685"/>
    </source>
</evidence>
<reference evidence="2 3" key="1">
    <citation type="submission" date="2016-07" db="EMBL/GenBank/DDBJ databases">
        <title>Pervasive Adenine N6-methylation of Active Genes in Fungi.</title>
        <authorList>
            <consortium name="DOE Joint Genome Institute"/>
            <person name="Mondo S.J."/>
            <person name="Dannebaum R.O."/>
            <person name="Kuo R.C."/>
            <person name="Labutti K."/>
            <person name="Haridas S."/>
            <person name="Kuo A."/>
            <person name="Salamov A."/>
            <person name="Ahrendt S.R."/>
            <person name="Lipzen A."/>
            <person name="Sullivan W."/>
            <person name="Andreopoulos W.B."/>
            <person name="Clum A."/>
            <person name="Lindquist E."/>
            <person name="Daum C."/>
            <person name="Ramamoorthy G.K."/>
            <person name="Gryganskyi A."/>
            <person name="Culley D."/>
            <person name="Magnuson J.K."/>
            <person name="James T.Y."/>
            <person name="O'Malley M.A."/>
            <person name="Stajich J.E."/>
            <person name="Spatafora J.W."/>
            <person name="Visel A."/>
            <person name="Grigoriev I.V."/>
        </authorList>
    </citation>
    <scope>NUCLEOTIDE SEQUENCE [LARGE SCALE GENOMIC DNA]</scope>
    <source>
        <strain evidence="2 3">12-1054</strain>
    </source>
</reference>
<feature type="non-terminal residue" evidence="2">
    <location>
        <position position="448"/>
    </location>
</feature>
<dbReference type="Proteomes" id="UP000193685">
    <property type="component" value="Unassembled WGS sequence"/>
</dbReference>
<keyword evidence="1" id="KW-0472">Membrane</keyword>
<name>A0A1Y2FJV9_PROLT</name>
<keyword evidence="1" id="KW-0812">Transmembrane</keyword>
<evidence type="ECO:0000256" key="1">
    <source>
        <dbReference type="SAM" id="Phobius"/>
    </source>
</evidence>
<dbReference type="PANTHER" id="PTHR37471">
    <property type="entry name" value="UNNAMED PRODUCT"/>
    <property type="match status" value="1"/>
</dbReference>
<dbReference type="SUPFAM" id="SSF53474">
    <property type="entry name" value="alpha/beta-Hydrolases"/>
    <property type="match status" value="1"/>
</dbReference>
<accession>A0A1Y2FJV9</accession>
<dbReference type="OrthoDB" id="6431331at2759"/>
<keyword evidence="1" id="KW-1133">Transmembrane helix</keyword>
<dbReference type="OMA" id="WSENILW"/>
<dbReference type="STRING" id="56484.A0A1Y2FJV9"/>
<feature type="transmembrane region" description="Helical" evidence="1">
    <location>
        <begin position="42"/>
        <end position="64"/>
    </location>
</feature>
<keyword evidence="3" id="KW-1185">Reference proteome</keyword>